<dbReference type="AlphaFoldDB" id="A0A8K0JHQ5"/>
<reference evidence="2" key="1">
    <citation type="submission" date="2020-04" db="EMBL/GenBank/DDBJ databases">
        <title>Analysis of mating type loci in Filobasidium floriforme.</title>
        <authorList>
            <person name="Nowrousian M."/>
        </authorList>
    </citation>
    <scope>NUCLEOTIDE SEQUENCE</scope>
    <source>
        <strain evidence="2">CBS 6242</strain>
    </source>
</reference>
<comment type="caution">
    <text evidence="2">The sequence shown here is derived from an EMBL/GenBank/DDBJ whole genome shotgun (WGS) entry which is preliminary data.</text>
</comment>
<proteinExistence type="predicted"/>
<organism evidence="2 3">
    <name type="scientific">Filobasidium floriforme</name>
    <dbReference type="NCBI Taxonomy" id="5210"/>
    <lineage>
        <taxon>Eukaryota</taxon>
        <taxon>Fungi</taxon>
        <taxon>Dikarya</taxon>
        <taxon>Basidiomycota</taxon>
        <taxon>Agaricomycotina</taxon>
        <taxon>Tremellomycetes</taxon>
        <taxon>Filobasidiales</taxon>
        <taxon>Filobasidiaceae</taxon>
        <taxon>Filobasidium</taxon>
    </lineage>
</organism>
<accession>A0A8K0JHQ5</accession>
<gene>
    <name evidence="2" type="ORF">FFLO_05028</name>
</gene>
<dbReference type="EMBL" id="JABELV010000118">
    <property type="protein sequence ID" value="KAG7530429.1"/>
    <property type="molecule type" value="Genomic_DNA"/>
</dbReference>
<feature type="region of interest" description="Disordered" evidence="1">
    <location>
        <begin position="77"/>
        <end position="150"/>
    </location>
</feature>
<evidence type="ECO:0000313" key="3">
    <source>
        <dbReference type="Proteomes" id="UP000812966"/>
    </source>
</evidence>
<feature type="compositionally biased region" description="Basic and acidic residues" evidence="1">
    <location>
        <begin position="124"/>
        <end position="142"/>
    </location>
</feature>
<sequence length="428" mass="48025">MFLSAAVNAIQGPVIYVYMSDTPQGEAHPFWREINSQPKVAAAHYMAYDVDNRDHYAAQPEKYFWVKDGIRSDRLQVTQSEEGGAQDPVIFSTGEHASRRDLSHSVSQTLDRSSSQDEQTVEAELDRVETETSTRPSIEDGHSSSQRQDTVEAALDAVQLSAEHIEDVSQQIHQPARSVTAELNDSADLAGALASLVVNSTSSGEPAVSHRETGLGSSMSDRLSNLIRRSQRPAYTVEFDPQVHHYPLPDSFRAAEIRWIYKVYPNGTRSDAFFFNNIVLKYRNQSDVRLTQGWSDNRVYLEDFVTIGIPLRVYEKLLTKLRALFSREGVDPKLPDTDGESHYAWLDVKLRRDARYQFFVPDSSGRTLGPLRYLAERTHRLETKHLVGRGQLALRVNHVPGLSPRLGGTLWGFDHASCVDIGSGSILR</sequence>
<evidence type="ECO:0000313" key="2">
    <source>
        <dbReference type="EMBL" id="KAG7530429.1"/>
    </source>
</evidence>
<feature type="compositionally biased region" description="Polar residues" evidence="1">
    <location>
        <begin position="104"/>
        <end position="118"/>
    </location>
</feature>
<evidence type="ECO:0000256" key="1">
    <source>
        <dbReference type="SAM" id="MobiDB-lite"/>
    </source>
</evidence>
<protein>
    <submittedName>
        <fullName evidence="2">Uncharacterized protein</fullName>
    </submittedName>
</protein>
<name>A0A8K0JHQ5_9TREE</name>
<keyword evidence="3" id="KW-1185">Reference proteome</keyword>
<dbReference type="Proteomes" id="UP000812966">
    <property type="component" value="Unassembled WGS sequence"/>
</dbReference>